<name>A0A381YYU6_9ZZZZ</name>
<organism evidence="3">
    <name type="scientific">marine metagenome</name>
    <dbReference type="NCBI Taxonomy" id="408172"/>
    <lineage>
        <taxon>unclassified sequences</taxon>
        <taxon>metagenomes</taxon>
        <taxon>ecological metagenomes</taxon>
    </lineage>
</organism>
<dbReference type="InterPro" id="IPR055378">
    <property type="entry name" value="GH3_C"/>
</dbReference>
<reference evidence="3" key="1">
    <citation type="submission" date="2018-05" db="EMBL/GenBank/DDBJ databases">
        <authorList>
            <person name="Lanie J.A."/>
            <person name="Ng W.-L."/>
            <person name="Kazmierczak K.M."/>
            <person name="Andrzejewski T.M."/>
            <person name="Davidsen T.M."/>
            <person name="Wayne K.J."/>
            <person name="Tettelin H."/>
            <person name="Glass J.I."/>
            <person name="Rusch D."/>
            <person name="Podicherti R."/>
            <person name="Tsui H.-C.T."/>
            <person name="Winkler M.E."/>
        </authorList>
    </citation>
    <scope>NUCLEOTIDE SEQUENCE</scope>
</reference>
<dbReference type="Pfam" id="PF23571">
    <property type="entry name" value="GH3_M"/>
    <property type="match status" value="1"/>
</dbReference>
<dbReference type="InterPro" id="IPR055377">
    <property type="entry name" value="GH3_M"/>
</dbReference>
<dbReference type="AlphaFoldDB" id="A0A381YYU6"/>
<accession>A0A381YYU6</accession>
<feature type="non-terminal residue" evidence="3">
    <location>
        <position position="1"/>
    </location>
</feature>
<dbReference type="GO" id="GO:0005737">
    <property type="term" value="C:cytoplasm"/>
    <property type="evidence" value="ECO:0007669"/>
    <property type="project" value="TreeGrafter"/>
</dbReference>
<dbReference type="InterPro" id="IPR004993">
    <property type="entry name" value="GH3"/>
</dbReference>
<proteinExistence type="predicted"/>
<evidence type="ECO:0000259" key="2">
    <source>
        <dbReference type="Pfam" id="PF23572"/>
    </source>
</evidence>
<dbReference type="PANTHER" id="PTHR31901">
    <property type="entry name" value="GH3 DOMAIN-CONTAINING PROTEIN"/>
    <property type="match status" value="1"/>
</dbReference>
<evidence type="ECO:0000313" key="3">
    <source>
        <dbReference type="EMBL" id="SVA82216.1"/>
    </source>
</evidence>
<dbReference type="PANTHER" id="PTHR31901:SF9">
    <property type="entry name" value="GH3 DOMAIN-CONTAINING PROTEIN"/>
    <property type="match status" value="1"/>
</dbReference>
<gene>
    <name evidence="3" type="ORF">METZ01_LOCUS135070</name>
</gene>
<feature type="domain" description="GH3 C-terminal" evidence="2">
    <location>
        <begin position="266"/>
        <end position="369"/>
    </location>
</feature>
<dbReference type="Pfam" id="PF03321">
    <property type="entry name" value="GH3"/>
    <property type="match status" value="1"/>
</dbReference>
<evidence type="ECO:0000259" key="1">
    <source>
        <dbReference type="Pfam" id="PF23571"/>
    </source>
</evidence>
<evidence type="ECO:0008006" key="4">
    <source>
        <dbReference type="Google" id="ProtNLM"/>
    </source>
</evidence>
<protein>
    <recommendedName>
        <fullName evidence="4">GH3 auxin-responsive promoter</fullName>
    </recommendedName>
</protein>
<sequence>STSGFMYQNMPRLAKVKYVLPYQVFEIEDYDLKYLLILRLGIAYRDVTHLACANPSTLVKLLAVLAANRTSLLRDIMQQTFSRIDELSIDVQAVIRPRLSCTPRRVTELQTILTLPQPTFADLWPELQMVSTWTGGSCGIPLARVRPTLPPTARVAELGYLASELRGTLMVDLNRNIGIPTIHENFFEFVERDDWDAGRQAFLTIDQLTEGKEYYIFPTTATGLYRYFMNDIVRVTGLFYNTPTIEFVQKGKGVTNITGEKLYESQVIAAVRIAEDATGFVSGFFLMLADTVQERYRLVVECATPTDNWAQQTVESIERHLMAGNVEYAAKRASGRLQPLELLPVRSGTGDAYKQHCLQQGQREGQFKLIALQYQADCPFPFAEFRVDLTTHSVD</sequence>
<dbReference type="GO" id="GO:0016881">
    <property type="term" value="F:acid-amino acid ligase activity"/>
    <property type="evidence" value="ECO:0007669"/>
    <property type="project" value="TreeGrafter"/>
</dbReference>
<feature type="domain" description="GH3 middle" evidence="1">
    <location>
        <begin position="182"/>
        <end position="250"/>
    </location>
</feature>
<dbReference type="Pfam" id="PF23572">
    <property type="entry name" value="GH3_C"/>
    <property type="match status" value="1"/>
</dbReference>
<dbReference type="EMBL" id="UINC01019422">
    <property type="protein sequence ID" value="SVA82216.1"/>
    <property type="molecule type" value="Genomic_DNA"/>
</dbReference>